<dbReference type="EMBL" id="LZRT01000095">
    <property type="protein sequence ID" value="OUM85939.1"/>
    <property type="molecule type" value="Genomic_DNA"/>
</dbReference>
<organism evidence="3 4">
    <name type="scientific">Bacillus thermozeamaize</name>
    <dbReference type="NCBI Taxonomy" id="230954"/>
    <lineage>
        <taxon>Bacteria</taxon>
        <taxon>Bacillati</taxon>
        <taxon>Bacillota</taxon>
        <taxon>Bacilli</taxon>
        <taxon>Bacillales</taxon>
        <taxon>Bacillaceae</taxon>
        <taxon>Bacillus</taxon>
    </lineage>
</organism>
<evidence type="ECO:0000313" key="4">
    <source>
        <dbReference type="Proteomes" id="UP000196475"/>
    </source>
</evidence>
<protein>
    <submittedName>
        <fullName evidence="3">Protease</fullName>
    </submittedName>
</protein>
<dbReference type="Proteomes" id="UP000196475">
    <property type="component" value="Unassembled WGS sequence"/>
</dbReference>
<comment type="caution">
    <text evidence="3">The sequence shown here is derived from an EMBL/GenBank/DDBJ whole genome shotgun (WGS) entry which is preliminary data.</text>
</comment>
<dbReference type="PROSITE" id="PS51276">
    <property type="entry name" value="PEPTIDASE_C56_PFPI"/>
    <property type="match status" value="1"/>
</dbReference>
<dbReference type="Gene3D" id="3.40.50.880">
    <property type="match status" value="1"/>
</dbReference>
<dbReference type="AlphaFoldDB" id="A0A1Y3PNQ3"/>
<evidence type="ECO:0000259" key="2">
    <source>
        <dbReference type="Pfam" id="PF01965"/>
    </source>
</evidence>
<gene>
    <name evidence="3" type="ORF">BAA01_15230</name>
</gene>
<dbReference type="InterPro" id="IPR006286">
    <property type="entry name" value="C56_PfpI-like"/>
</dbReference>
<reference evidence="4" key="1">
    <citation type="submission" date="2016-06" db="EMBL/GenBank/DDBJ databases">
        <authorList>
            <person name="Nascimento L."/>
            <person name="Pereira R.V."/>
            <person name="Martins L.F."/>
            <person name="Quaggio R.B."/>
            <person name="Silva A.M."/>
            <person name="Setubal J.C."/>
        </authorList>
    </citation>
    <scope>NUCLEOTIDE SEQUENCE [LARGE SCALE GENOMIC DNA]</scope>
</reference>
<evidence type="ECO:0000313" key="3">
    <source>
        <dbReference type="EMBL" id="OUM85939.1"/>
    </source>
</evidence>
<accession>A0A1Y3PNQ3</accession>
<evidence type="ECO:0000256" key="1">
    <source>
        <dbReference type="ARBA" id="ARBA00008542"/>
    </source>
</evidence>
<dbReference type="PANTHER" id="PTHR42733">
    <property type="entry name" value="DJ-1 PROTEIN"/>
    <property type="match status" value="1"/>
</dbReference>
<dbReference type="SUPFAM" id="SSF52317">
    <property type="entry name" value="Class I glutamine amidotransferase-like"/>
    <property type="match status" value="1"/>
</dbReference>
<sequence>MARIAFLVAQEYEDSELSYPYEELKKDGHECVIISFQKGEELRGKKGQAVYKADAAISEVRPEDFDAVVIPGGFSPDRLRIDEGMKRFVQQKMEANQPVAAICHGPQLLISAKVVKGKEMTCYKSVMDDLENAGAKVVDRPVVVDGNLITSRMPQDNEVFVDAIRKALSQ</sequence>
<dbReference type="CDD" id="cd03134">
    <property type="entry name" value="GATase1_PfpI_like"/>
    <property type="match status" value="1"/>
</dbReference>
<keyword evidence="3" id="KW-0645">Protease</keyword>
<comment type="similarity">
    <text evidence="1">Belongs to the peptidase C56 family.</text>
</comment>
<dbReference type="InterPro" id="IPR002818">
    <property type="entry name" value="DJ-1/PfpI"/>
</dbReference>
<dbReference type="NCBIfam" id="TIGR01382">
    <property type="entry name" value="PfpI"/>
    <property type="match status" value="1"/>
</dbReference>
<feature type="domain" description="DJ-1/PfpI" evidence="2">
    <location>
        <begin position="3"/>
        <end position="164"/>
    </location>
</feature>
<keyword evidence="3" id="KW-0378">Hydrolase</keyword>
<dbReference type="Pfam" id="PF01965">
    <property type="entry name" value="DJ-1_PfpI"/>
    <property type="match status" value="1"/>
</dbReference>
<dbReference type="PANTHER" id="PTHR42733:SF2">
    <property type="entry name" value="DJ-1_THIJ_PFPI FAMILY PROTEIN"/>
    <property type="match status" value="1"/>
</dbReference>
<proteinExistence type="inferred from homology"/>
<dbReference type="GO" id="GO:0006508">
    <property type="term" value="P:proteolysis"/>
    <property type="evidence" value="ECO:0007669"/>
    <property type="project" value="UniProtKB-KW"/>
</dbReference>
<name>A0A1Y3PNQ3_9BACI</name>
<dbReference type="InterPro" id="IPR029062">
    <property type="entry name" value="Class_I_gatase-like"/>
</dbReference>
<dbReference type="GO" id="GO:0008233">
    <property type="term" value="F:peptidase activity"/>
    <property type="evidence" value="ECO:0007669"/>
    <property type="project" value="UniProtKB-KW"/>
</dbReference>